<dbReference type="KEGG" id="cth:Cthe_1233"/>
<evidence type="ECO:0000313" key="2">
    <source>
        <dbReference type="EMBL" id="ABN52465.1"/>
    </source>
</evidence>
<dbReference type="STRING" id="203119.Cthe_1233"/>
<reference evidence="3" key="1">
    <citation type="submission" date="2007-02" db="EMBL/GenBank/DDBJ databases">
        <title>Complete sequence of Clostridium thermocellum ATCC 27405.</title>
        <authorList>
            <consortium name="US DOE Joint Genome Institute"/>
            <person name="Copeland A."/>
            <person name="Lucas S."/>
            <person name="Lapidus A."/>
            <person name="Barry K."/>
            <person name="Detter J.C."/>
            <person name="Glavina del Rio T."/>
            <person name="Hammon N."/>
            <person name="Israni S."/>
            <person name="Dalin E."/>
            <person name="Tice H."/>
            <person name="Pitluck S."/>
            <person name="Chertkov O."/>
            <person name="Brettin T."/>
            <person name="Bruce D."/>
            <person name="Han C."/>
            <person name="Tapia R."/>
            <person name="Gilna P."/>
            <person name="Schmutz J."/>
            <person name="Larimer F."/>
            <person name="Land M."/>
            <person name="Hauser L."/>
            <person name="Kyrpides N."/>
            <person name="Mikhailova N."/>
            <person name="Wu J.H.D."/>
            <person name="Newcomb M."/>
            <person name="Richardson P."/>
        </authorList>
    </citation>
    <scope>NUCLEOTIDE SEQUENCE [LARGE SCALE GENOMIC DNA]</scope>
    <source>
        <strain evidence="3">ATCC 27405 / DSM 1237 / JCM 9322 / NBRC 103400 / NCIMB 10682 / NRRL B-4536 / VPI 7372</strain>
    </source>
</reference>
<dbReference type="GeneID" id="35805288"/>
<keyword evidence="1" id="KW-0812">Transmembrane</keyword>
<feature type="transmembrane region" description="Helical" evidence="1">
    <location>
        <begin position="49"/>
        <end position="67"/>
    </location>
</feature>
<dbReference type="Proteomes" id="UP000002145">
    <property type="component" value="Chromosome"/>
</dbReference>
<feature type="transmembrane region" description="Helical" evidence="1">
    <location>
        <begin position="97"/>
        <end position="114"/>
    </location>
</feature>
<reference evidence="2 3" key="2">
    <citation type="journal article" date="2013" name="Biotechnol. Biofuels">
        <title>Global transcriptome analysis of Clostridium thermocellum ATCC 27405 during growth on dilute acid pretreated Populus and switchgrass.</title>
        <authorList>
            <person name="Wilson C.M."/>
            <person name="Rodriguez M.Jr."/>
            <person name="Johnson C.M."/>
            <person name="Martin S.L."/>
            <person name="Chu T.M."/>
            <person name="Wolfinger R.D."/>
            <person name="Hauser L.J."/>
            <person name="Land M.L."/>
            <person name="Klingeman D.M."/>
            <person name="Syed M.H."/>
            <person name="Ragauskas A.J."/>
            <person name="Tschaplinski T.J."/>
            <person name="Mielenz J.R."/>
            <person name="Brown S.D."/>
        </authorList>
    </citation>
    <scope>NUCLEOTIDE SEQUENCE [LARGE SCALE GENOMIC DNA]</scope>
    <source>
        <strain evidence="3">ATCC 27405 / DSM 1237 / JCM 9322 / NBRC 103400 / NCIMB 10682 / NRRL B-4536 / VPI 7372</strain>
    </source>
</reference>
<dbReference type="EMBL" id="CP000568">
    <property type="protein sequence ID" value="ABN52465.1"/>
    <property type="molecule type" value="Genomic_DNA"/>
</dbReference>
<dbReference type="AlphaFoldDB" id="A3DET6"/>
<feature type="transmembrane region" description="Helical" evidence="1">
    <location>
        <begin position="74"/>
        <end position="91"/>
    </location>
</feature>
<dbReference type="RefSeq" id="WP_011838031.1">
    <property type="nucleotide sequence ID" value="NC_009012.1"/>
</dbReference>
<name>A3DET6_ACET2</name>
<organism evidence="2 3">
    <name type="scientific">Acetivibrio thermocellus (strain ATCC 27405 / DSM 1237 / JCM 9322 / NBRC 103400 / NCIMB 10682 / NRRL B-4536 / VPI 7372)</name>
    <name type="common">Clostridium thermocellum</name>
    <dbReference type="NCBI Taxonomy" id="203119"/>
    <lineage>
        <taxon>Bacteria</taxon>
        <taxon>Bacillati</taxon>
        <taxon>Bacillota</taxon>
        <taxon>Clostridia</taxon>
        <taxon>Eubacteriales</taxon>
        <taxon>Oscillospiraceae</taxon>
        <taxon>Acetivibrio</taxon>
    </lineage>
</organism>
<proteinExistence type="predicted"/>
<accession>A3DET6</accession>
<evidence type="ECO:0000313" key="3">
    <source>
        <dbReference type="Proteomes" id="UP000002145"/>
    </source>
</evidence>
<protein>
    <submittedName>
        <fullName evidence="2">Uncharacterized protein</fullName>
    </submittedName>
</protein>
<feature type="transmembrane region" description="Helical" evidence="1">
    <location>
        <begin position="21"/>
        <end position="37"/>
    </location>
</feature>
<sequence>MNSKDIIAKSRTESDIFALKCMKFCFIFAIIDFFIVELNKQWKADAGDWLIAVSGIAALIPIFYYKFSKEKQNFVAVLLISAELISIGLYISSWVYAAPALIFPFVIGALHYDSKIFKKINAYQNSRFNSHVAFLYFLYNGTFMLDDVIFTKKLAIGSAEYYLIQLLQSRHLPFHPNQK</sequence>
<keyword evidence="3" id="KW-1185">Reference proteome</keyword>
<evidence type="ECO:0000256" key="1">
    <source>
        <dbReference type="SAM" id="Phobius"/>
    </source>
</evidence>
<keyword evidence="1" id="KW-0472">Membrane</keyword>
<keyword evidence="1" id="KW-1133">Transmembrane helix</keyword>
<gene>
    <name evidence="2" type="ordered locus">Cthe_1233</name>
</gene>
<dbReference type="HOGENOM" id="CLU_1501032_0_0_9"/>